<feature type="transmembrane region" description="Helical" evidence="2">
    <location>
        <begin position="21"/>
        <end position="40"/>
    </location>
</feature>
<evidence type="ECO:0000256" key="1">
    <source>
        <dbReference type="SAM" id="MobiDB-lite"/>
    </source>
</evidence>
<evidence type="ECO:0000256" key="2">
    <source>
        <dbReference type="SAM" id="Phobius"/>
    </source>
</evidence>
<evidence type="ECO:0000313" key="4">
    <source>
        <dbReference type="Proteomes" id="UP001595791"/>
    </source>
</evidence>
<accession>A0ABV8MQW7</accession>
<name>A0ABV8MQW7_9NEIS</name>
<dbReference type="Proteomes" id="UP001595791">
    <property type="component" value="Unassembled WGS sequence"/>
</dbReference>
<protein>
    <recommendedName>
        <fullName evidence="5">Transmembrane anchor protein</fullName>
    </recommendedName>
</protein>
<dbReference type="RefSeq" id="WP_378163693.1">
    <property type="nucleotide sequence ID" value="NZ_JBHSBU010000001.1"/>
</dbReference>
<sequence>MTDPTVLPQDLLPSSRKLAKLTAIALLVAAVLLVTVVLPAEYGVDPTGLGTRLGLTALSTGTASTGNAETPATRVAESSLEPSAGSPLTAVWKSPTPYRNDVQTVTLAPNQGIEVKARMKAGERFMFSWKAEGGAVSVDMHGEKLQAAQDEFTSYWKGRDQTEAHGQFQAPFDGTHGWYWRNRGQTPVTITVQTSGFYEKLYRL</sequence>
<keyword evidence="2" id="KW-0812">Transmembrane</keyword>
<evidence type="ECO:0008006" key="5">
    <source>
        <dbReference type="Google" id="ProtNLM"/>
    </source>
</evidence>
<comment type="caution">
    <text evidence="3">The sequence shown here is derived from an EMBL/GenBank/DDBJ whole genome shotgun (WGS) entry which is preliminary data.</text>
</comment>
<dbReference type="EMBL" id="JBHSBU010000001">
    <property type="protein sequence ID" value="MFC4159675.1"/>
    <property type="molecule type" value="Genomic_DNA"/>
</dbReference>
<organism evidence="3 4">
    <name type="scientific">Chitinimonas lacunae</name>
    <dbReference type="NCBI Taxonomy" id="1963018"/>
    <lineage>
        <taxon>Bacteria</taxon>
        <taxon>Pseudomonadati</taxon>
        <taxon>Pseudomonadota</taxon>
        <taxon>Betaproteobacteria</taxon>
        <taxon>Neisseriales</taxon>
        <taxon>Chitinibacteraceae</taxon>
        <taxon>Chitinimonas</taxon>
    </lineage>
</organism>
<gene>
    <name evidence="3" type="ORF">ACFOW7_09980</name>
</gene>
<reference evidence="4" key="1">
    <citation type="journal article" date="2019" name="Int. J. Syst. Evol. Microbiol.">
        <title>The Global Catalogue of Microorganisms (GCM) 10K type strain sequencing project: providing services to taxonomists for standard genome sequencing and annotation.</title>
        <authorList>
            <consortium name="The Broad Institute Genomics Platform"/>
            <consortium name="The Broad Institute Genome Sequencing Center for Infectious Disease"/>
            <person name="Wu L."/>
            <person name="Ma J."/>
        </authorList>
    </citation>
    <scope>NUCLEOTIDE SEQUENCE [LARGE SCALE GENOMIC DNA]</scope>
    <source>
        <strain evidence="4">LMG 29894</strain>
    </source>
</reference>
<keyword evidence="2" id="KW-1133">Transmembrane helix</keyword>
<keyword evidence="2" id="KW-0472">Membrane</keyword>
<evidence type="ECO:0000313" key="3">
    <source>
        <dbReference type="EMBL" id="MFC4159675.1"/>
    </source>
</evidence>
<feature type="region of interest" description="Disordered" evidence="1">
    <location>
        <begin position="61"/>
        <end position="92"/>
    </location>
</feature>
<proteinExistence type="predicted"/>
<keyword evidence="4" id="KW-1185">Reference proteome</keyword>